<accession>A0A3L6KVT9</accession>
<dbReference type="EMBL" id="QSBY01000011">
    <property type="protein sequence ID" value="RHW68225.1"/>
    <property type="molecule type" value="Genomic_DNA"/>
</dbReference>
<dbReference type="AlphaFoldDB" id="A0A3L6KVT9"/>
<feature type="region of interest" description="Disordered" evidence="1">
    <location>
        <begin position="470"/>
        <end position="496"/>
    </location>
</feature>
<organism evidence="2 3">
    <name type="scientific">Trypanosoma brucei equiperdum</name>
    <dbReference type="NCBI Taxonomy" id="630700"/>
    <lineage>
        <taxon>Eukaryota</taxon>
        <taxon>Discoba</taxon>
        <taxon>Euglenozoa</taxon>
        <taxon>Kinetoplastea</taxon>
        <taxon>Metakinetoplastina</taxon>
        <taxon>Trypanosomatida</taxon>
        <taxon>Trypanosomatidae</taxon>
        <taxon>Trypanosoma</taxon>
    </lineage>
</organism>
<reference evidence="2 3" key="1">
    <citation type="submission" date="2018-09" db="EMBL/GenBank/DDBJ databases">
        <title>whole genome sequence of T. equiperdum IVM-t1 strain.</title>
        <authorList>
            <person name="Suganuma K."/>
        </authorList>
    </citation>
    <scope>NUCLEOTIDE SEQUENCE [LARGE SCALE GENOMIC DNA]</scope>
    <source>
        <strain evidence="2 3">IVM-t1</strain>
    </source>
</reference>
<proteinExistence type="predicted"/>
<name>A0A3L6KVT9_9TRYP</name>
<protein>
    <submittedName>
        <fullName evidence="2">Uncharacterized protein</fullName>
    </submittedName>
</protein>
<evidence type="ECO:0000313" key="2">
    <source>
        <dbReference type="EMBL" id="RHW68225.1"/>
    </source>
</evidence>
<dbReference type="Proteomes" id="UP000266743">
    <property type="component" value="Chromosome 11"/>
</dbReference>
<sequence length="823" mass="93184">MLKLPTIAHTVQADCQPAAGMGRGPGLPHLPSWDQPAVIKLDPINPPSPYRPSLPRHRYPTVLESLPRVSGVRAEASARPGLHSFGTKGTVKPDESLFEYEYACVLNICKREKESREDIIFEEQRISVRRWVDYLAEAGIHLSNDICLREEEARNLIEREEERRYMCFFVEMTSTADNMQRRFEANLRKQIEEIMPDYKRMRETAVEEEKQDLKTLLTWFKDNRPFNMILPSFLFEEDKNRRRLPPSLCKRKLKPVTNTRSKRYDSIHTSNKDNSTDRFLEEAFLEEGRRAWRVEKQRGFAGHRMTLKINDINNEEVATRDDIIMEELLQRVAFDTAAIASMCDVKMKVAKRRTQEAKMEKELLIEEEKRKAILDKLKEEAILKGENELNMCLLDEPTEKEMQLVNAIQHKQAESVSPPVEDRNYEKLSEEVSPCGKYTNLNSQEEHEALQTLIEFENNLRHGGGGAPDCRATAGDSDSKCGGVSPAGRLEGRSQQRLSLPLERASSAALTLKTSCESEAFKEFQASIRSRDSSASKRTDIAISVEDERVILDVLKVFEDSARMRENMSPEDRHVAECVRNVVCAPNGSKGRDTDVKSSGDATATQTELVRSLEEEHEILNLLMEQELKLQVANDAEFRRRLSGGGVKDCMFQRGTPVGVCCGETPSTSPDSAMFPMLNIVLSIAAERDPYVMLGNSALSALGEAECTIAASAGRKVGEIARVFAQAQYTPLCPVYLLRGLWCTESSTGSSLDSEDVEELTVQLLQWEARERNEIIHTQIDTIWELYNKAAKEASCLTNTGCGDVYYVGVRIHNESLKRREME</sequence>
<evidence type="ECO:0000313" key="3">
    <source>
        <dbReference type="Proteomes" id="UP000266743"/>
    </source>
</evidence>
<comment type="caution">
    <text evidence="2">The sequence shown here is derived from an EMBL/GenBank/DDBJ whole genome shotgun (WGS) entry which is preliminary data.</text>
</comment>
<evidence type="ECO:0000256" key="1">
    <source>
        <dbReference type="SAM" id="MobiDB-lite"/>
    </source>
</evidence>
<gene>
    <name evidence="2" type="ORF">DPX39_110128600</name>
</gene>